<feature type="domain" description="D-isomer specific 2-hydroxyacid dehydrogenase NAD-binding" evidence="7">
    <location>
        <begin position="120"/>
        <end position="267"/>
    </location>
</feature>
<dbReference type="PANTHER" id="PTHR43761">
    <property type="entry name" value="D-ISOMER SPECIFIC 2-HYDROXYACID DEHYDROGENASE FAMILY PROTEIN (AFU_ORTHOLOGUE AFUA_1G13630)"/>
    <property type="match status" value="1"/>
</dbReference>
<evidence type="ECO:0000256" key="2">
    <source>
        <dbReference type="ARBA" id="ARBA00023002"/>
    </source>
</evidence>
<feature type="binding site" evidence="5">
    <location>
        <position position="268"/>
    </location>
    <ligand>
        <name>NAD(+)</name>
        <dbReference type="ChEBI" id="CHEBI:57540"/>
    </ligand>
</feature>
<gene>
    <name evidence="5 9" type="primary">pdxB</name>
    <name evidence="9" type="ORF">GCM10009123_22170</name>
</gene>
<feature type="domain" description="D-isomer specific 2-hydroxyacid dehydrogenase catalytic" evidence="6">
    <location>
        <begin position="43"/>
        <end position="285"/>
    </location>
</feature>
<comment type="caution">
    <text evidence="5">Lacks conserved residue(s) required for the propagation of feature annotation.</text>
</comment>
<dbReference type="InterPro" id="IPR038251">
    <property type="entry name" value="PdxB_dimer_sf"/>
</dbReference>
<keyword evidence="3 5" id="KW-0520">NAD</keyword>
<dbReference type="Proteomes" id="UP001501221">
    <property type="component" value="Unassembled WGS sequence"/>
</dbReference>
<proteinExistence type="inferred from homology"/>
<feature type="binding site" evidence="5">
    <location>
        <position position="243"/>
    </location>
    <ligand>
        <name>NAD(+)</name>
        <dbReference type="ChEBI" id="CHEBI:57540"/>
    </ligand>
</feature>
<accession>A0ABN0T7P3</accession>
<evidence type="ECO:0000256" key="5">
    <source>
        <dbReference type="HAMAP-Rule" id="MF_01825"/>
    </source>
</evidence>
<keyword evidence="1 5" id="KW-0963">Cytoplasm</keyword>
<keyword evidence="4 5" id="KW-0664">Pyridoxine biosynthesis</keyword>
<dbReference type="Gene3D" id="3.40.50.720">
    <property type="entry name" value="NAD(P)-binding Rossmann-like Domain"/>
    <property type="match status" value="2"/>
</dbReference>
<evidence type="ECO:0000256" key="3">
    <source>
        <dbReference type="ARBA" id="ARBA00023027"/>
    </source>
</evidence>
<comment type="subunit">
    <text evidence="5">Homodimer.</text>
</comment>
<keyword evidence="2 5" id="KW-0560">Oxidoreductase</keyword>
<reference evidence="9 10" key="1">
    <citation type="journal article" date="2019" name="Int. J. Syst. Evol. Microbiol.">
        <title>The Global Catalogue of Microorganisms (GCM) 10K type strain sequencing project: providing services to taxonomists for standard genome sequencing and annotation.</title>
        <authorList>
            <consortium name="The Broad Institute Genomics Platform"/>
            <consortium name="The Broad Institute Genome Sequencing Center for Infectious Disease"/>
            <person name="Wu L."/>
            <person name="Ma J."/>
        </authorList>
    </citation>
    <scope>NUCLEOTIDE SEQUENCE [LARGE SCALE GENOMIC DNA]</scope>
    <source>
        <strain evidence="9 10">JCM 16211</strain>
    </source>
</reference>
<feature type="domain" description="Erythronate-4-phosphate dehydrogenase dimerisation" evidence="8">
    <location>
        <begin position="314"/>
        <end position="357"/>
    </location>
</feature>
<dbReference type="InterPro" id="IPR006139">
    <property type="entry name" value="D-isomer_2_OHA_DH_cat_dom"/>
</dbReference>
<dbReference type="Pfam" id="PF11890">
    <property type="entry name" value="DUF3410"/>
    <property type="match status" value="1"/>
</dbReference>
<dbReference type="Gene3D" id="3.30.1370.170">
    <property type="match status" value="1"/>
</dbReference>
<sequence>MPNMSLLMWNIVADENMPLVKELFAEFGGEPTRIKRLSGRCITPKNLYNTDILLVRSITQVNQALLKGSPVRFVGTATIGTDHIDLDYLSQQGIEFSSAPGSNAQGVAEYVLTSIAYWAEKRNIDLSEIKVGIIGAGNVGSRVAKVLESLGIDYLLNDPPLEAAGDSRSFVSLKEINQCDVITCHVPFLASGQYSTYHLIDDAFLEDMPEYALIINSSRGAVLDNVAAYEIKHAGKKIDYTLDVWEGEPKVNLKLMEQSLIATPHIAGYSQEGKTRGTYQLYQALNQWHGLENAISLDELLPQAPKWHWDGNLKGLYQSIKPYYDIEADDHRMRQVGANVEQKFDLLRKTYPQRLEFLDTL</sequence>
<feature type="binding site" evidence="5">
    <location>
        <position position="158"/>
    </location>
    <ligand>
        <name>NAD(+)</name>
        <dbReference type="ChEBI" id="CHEBI:57540"/>
    </ligand>
</feature>
<keyword evidence="10" id="KW-1185">Reference proteome</keyword>
<feature type="active site" evidence="5">
    <location>
        <position position="248"/>
    </location>
</feature>
<feature type="binding site" evidence="5">
    <location>
        <position position="57"/>
    </location>
    <ligand>
        <name>substrate</name>
    </ligand>
</feature>
<dbReference type="InterPro" id="IPR020921">
    <property type="entry name" value="Erythronate-4-P_DHase"/>
</dbReference>
<evidence type="ECO:0000313" key="10">
    <source>
        <dbReference type="Proteomes" id="UP001501221"/>
    </source>
</evidence>
<feature type="binding site" evidence="5">
    <location>
        <position position="78"/>
    </location>
    <ligand>
        <name>substrate</name>
    </ligand>
</feature>
<feature type="binding site" evidence="5">
    <location>
        <position position="269"/>
    </location>
    <ligand>
        <name>substrate</name>
    </ligand>
</feature>
<evidence type="ECO:0000259" key="7">
    <source>
        <dbReference type="Pfam" id="PF02826"/>
    </source>
</evidence>
<dbReference type="HAMAP" id="MF_01825">
    <property type="entry name" value="PdxB"/>
    <property type="match status" value="1"/>
</dbReference>
<evidence type="ECO:0000256" key="4">
    <source>
        <dbReference type="ARBA" id="ARBA00023096"/>
    </source>
</evidence>
<evidence type="ECO:0000256" key="1">
    <source>
        <dbReference type="ARBA" id="ARBA00022490"/>
    </source>
</evidence>
<dbReference type="PANTHER" id="PTHR43761:SF1">
    <property type="entry name" value="D-ISOMER SPECIFIC 2-HYDROXYACID DEHYDROGENASE CATALYTIC DOMAIN-CONTAINING PROTEIN-RELATED"/>
    <property type="match status" value="1"/>
</dbReference>
<protein>
    <recommendedName>
        <fullName evidence="5">Erythronate-4-phosphate dehydrogenase</fullName>
        <ecNumber evidence="5">1.1.1.290</ecNumber>
    </recommendedName>
</protein>
<dbReference type="EMBL" id="BAAAFM010000008">
    <property type="protein sequence ID" value="GAA0214575.1"/>
    <property type="molecule type" value="Genomic_DNA"/>
</dbReference>
<name>A0ABN0T7P3_9GAMM</name>
<organism evidence="9 10">
    <name type="scientific">Kangiella japonica</name>
    <dbReference type="NCBI Taxonomy" id="647384"/>
    <lineage>
        <taxon>Bacteria</taxon>
        <taxon>Pseudomonadati</taxon>
        <taxon>Pseudomonadota</taxon>
        <taxon>Gammaproteobacteria</taxon>
        <taxon>Kangiellales</taxon>
        <taxon>Kangiellaceae</taxon>
        <taxon>Kangiella</taxon>
    </lineage>
</organism>
<dbReference type="SUPFAM" id="SSF52283">
    <property type="entry name" value="Formate/glycerate dehydrogenase catalytic domain-like"/>
    <property type="match status" value="1"/>
</dbReference>
<comment type="caution">
    <text evidence="9">The sequence shown here is derived from an EMBL/GenBank/DDBJ whole genome shotgun (WGS) entry which is preliminary data.</text>
</comment>
<dbReference type="Pfam" id="PF00389">
    <property type="entry name" value="2-Hacid_dh"/>
    <property type="match status" value="1"/>
</dbReference>
<dbReference type="InterPro" id="IPR050418">
    <property type="entry name" value="D-iso_2-hydroxyacid_DH_PdxB"/>
</dbReference>
<evidence type="ECO:0000313" key="9">
    <source>
        <dbReference type="EMBL" id="GAA0214575.1"/>
    </source>
</evidence>
<comment type="subcellular location">
    <subcellularLocation>
        <location evidence="5">Cytoplasm</location>
    </subcellularLocation>
</comment>
<dbReference type="EC" id="1.1.1.290" evidence="5"/>
<dbReference type="InterPro" id="IPR036291">
    <property type="entry name" value="NAD(P)-bd_dom_sf"/>
</dbReference>
<dbReference type="Pfam" id="PF02826">
    <property type="entry name" value="2-Hacid_dh_C"/>
    <property type="match status" value="1"/>
</dbReference>
<evidence type="ECO:0000259" key="6">
    <source>
        <dbReference type="Pfam" id="PF00389"/>
    </source>
</evidence>
<comment type="function">
    <text evidence="5">Catalyzes the oxidation of erythronate-4-phosphate to 3-hydroxy-2-oxo-4-phosphonooxybutanoate.</text>
</comment>
<feature type="active site" evidence="5">
    <location>
        <position position="219"/>
    </location>
</feature>
<dbReference type="SUPFAM" id="SSF51735">
    <property type="entry name" value="NAD(P)-binding Rossmann-fold domains"/>
    <property type="match status" value="1"/>
</dbReference>
<dbReference type="CDD" id="cd12158">
    <property type="entry name" value="ErythrP_dh"/>
    <property type="match status" value="1"/>
</dbReference>
<comment type="catalytic activity">
    <reaction evidence="5">
        <text>4-phospho-D-erythronate + NAD(+) = (R)-3-hydroxy-2-oxo-4-phosphooxybutanoate + NADH + H(+)</text>
        <dbReference type="Rhea" id="RHEA:18829"/>
        <dbReference type="ChEBI" id="CHEBI:15378"/>
        <dbReference type="ChEBI" id="CHEBI:57540"/>
        <dbReference type="ChEBI" id="CHEBI:57945"/>
        <dbReference type="ChEBI" id="CHEBI:58538"/>
        <dbReference type="ChEBI" id="CHEBI:58766"/>
        <dbReference type="EC" id="1.1.1.290"/>
    </reaction>
</comment>
<dbReference type="InterPro" id="IPR024531">
    <property type="entry name" value="Erythronate-4-P_DHase_dimer"/>
</dbReference>
<dbReference type="InterPro" id="IPR006140">
    <property type="entry name" value="D-isomer_DH_NAD-bd"/>
</dbReference>
<comment type="similarity">
    <text evidence="5">Belongs to the D-isomer specific 2-hydroxyacid dehydrogenase family. PdxB subfamily.</text>
</comment>
<evidence type="ECO:0000259" key="8">
    <source>
        <dbReference type="Pfam" id="PF11890"/>
    </source>
</evidence>
<feature type="active site" description="Proton donor" evidence="5">
    <location>
        <position position="265"/>
    </location>
</feature>
<comment type="pathway">
    <text evidence="5">Cofactor biosynthesis; pyridoxine 5'-phosphate biosynthesis; pyridoxine 5'-phosphate from D-erythrose 4-phosphate: step 2/5.</text>
</comment>